<dbReference type="AlphaFoldDB" id="A0A1D7QEU2"/>
<organism evidence="3 4">
    <name type="scientific">Pedobacter steynii</name>
    <dbReference type="NCBI Taxonomy" id="430522"/>
    <lineage>
        <taxon>Bacteria</taxon>
        <taxon>Pseudomonadati</taxon>
        <taxon>Bacteroidota</taxon>
        <taxon>Sphingobacteriia</taxon>
        <taxon>Sphingobacteriales</taxon>
        <taxon>Sphingobacteriaceae</taxon>
        <taxon>Pedobacter</taxon>
    </lineage>
</organism>
<protein>
    <submittedName>
        <fullName evidence="3">Oxidoreductase</fullName>
    </submittedName>
</protein>
<evidence type="ECO:0000259" key="1">
    <source>
        <dbReference type="Pfam" id="PF01408"/>
    </source>
</evidence>
<dbReference type="EMBL" id="CP017141">
    <property type="protein sequence ID" value="AOM77119.1"/>
    <property type="molecule type" value="Genomic_DNA"/>
</dbReference>
<dbReference type="SUPFAM" id="SSF55347">
    <property type="entry name" value="Glyceraldehyde-3-phosphate dehydrogenase-like, C-terminal domain"/>
    <property type="match status" value="1"/>
</dbReference>
<dbReference type="InterPro" id="IPR036291">
    <property type="entry name" value="NAD(P)-bd_dom_sf"/>
</dbReference>
<dbReference type="SUPFAM" id="SSF51735">
    <property type="entry name" value="NAD(P)-binding Rossmann-fold domains"/>
    <property type="match status" value="1"/>
</dbReference>
<dbReference type="KEGG" id="psty:BFS30_08035"/>
<dbReference type="InterPro" id="IPR019546">
    <property type="entry name" value="TAT_signal_bac_arc"/>
</dbReference>
<dbReference type="Pfam" id="PF01408">
    <property type="entry name" value="GFO_IDH_MocA"/>
    <property type="match status" value="1"/>
</dbReference>
<dbReference type="GO" id="GO:0000166">
    <property type="term" value="F:nucleotide binding"/>
    <property type="evidence" value="ECO:0007669"/>
    <property type="project" value="InterPro"/>
</dbReference>
<dbReference type="PANTHER" id="PTHR43818">
    <property type="entry name" value="BCDNA.GH03377"/>
    <property type="match status" value="1"/>
</dbReference>
<dbReference type="Pfam" id="PF19051">
    <property type="entry name" value="GFO_IDH_MocA_C2"/>
    <property type="match status" value="1"/>
</dbReference>
<dbReference type="InterPro" id="IPR050463">
    <property type="entry name" value="Gfo/Idh/MocA_oxidrdct_glycsds"/>
</dbReference>
<feature type="domain" description="Gfo/Idh/MocA-like oxidoreductase bacterial type C-terminal" evidence="2">
    <location>
        <begin position="211"/>
        <end position="268"/>
    </location>
</feature>
<dbReference type="Gene3D" id="3.40.50.720">
    <property type="entry name" value="NAD(P)-binding Rossmann-like Domain"/>
    <property type="match status" value="1"/>
</dbReference>
<evidence type="ECO:0000259" key="2">
    <source>
        <dbReference type="Pfam" id="PF19051"/>
    </source>
</evidence>
<dbReference type="NCBIfam" id="TIGR01409">
    <property type="entry name" value="TAT_signal_seq"/>
    <property type="match status" value="1"/>
</dbReference>
<feature type="domain" description="Gfo/Idh/MocA-like oxidoreductase N-terminal" evidence="1">
    <location>
        <begin position="51"/>
        <end position="167"/>
    </location>
</feature>
<dbReference type="Proteomes" id="UP000094313">
    <property type="component" value="Chromosome"/>
</dbReference>
<name>A0A1D7QEU2_9SPHI</name>
<reference evidence="3 4" key="1">
    <citation type="submission" date="2016-08" db="EMBL/GenBank/DDBJ databases">
        <authorList>
            <person name="Seilhamer J.J."/>
        </authorList>
    </citation>
    <scope>NUCLEOTIDE SEQUENCE [LARGE SCALE GENOMIC DNA]</scope>
    <source>
        <strain evidence="3 4">DX4</strain>
    </source>
</reference>
<dbReference type="RefSeq" id="WP_069378812.1">
    <property type="nucleotide sequence ID" value="NZ_CP017141.1"/>
</dbReference>
<evidence type="ECO:0000313" key="3">
    <source>
        <dbReference type="EMBL" id="AOM77119.1"/>
    </source>
</evidence>
<dbReference type="InterPro" id="IPR043906">
    <property type="entry name" value="Gfo/Idh/MocA_OxRdtase_bact_C"/>
</dbReference>
<dbReference type="OrthoDB" id="726883at2"/>
<dbReference type="Gene3D" id="3.30.360.10">
    <property type="entry name" value="Dihydrodipicolinate Reductase, domain 2"/>
    <property type="match status" value="1"/>
</dbReference>
<sequence>MEETNKNQDATSRRSFLKTAAVAATAFMIVPRHVLGGRGFTAPSDRLIIAGIGAGGKGQSDIANFYKSGKAEIGFLCDVHDSRAAASVKAFPKAKYYRDYRELFDKESKNFDAVSVSTPDHSHAIQALAAMQLGKHVYVQKPLTHDIYEARALTAAASKYKVVTQMGNQGASNDGPRQMKEWYDAGLIGDVHTVYAWTDRPVWPQGIPWSANKAQVPSDLDWNLWLGTAPYKDYVEKLVPFNWRGWWDYGTGALGDMGCHLLEAPFSMLNLKYATEVQASVGSVYVDEFKRGYFPDSCPPSSHVTLKFPKTNKTKGDVVVHWMDGGIQPERPEELEANEVFGDGGNGTLFIGTKGKMMASTYSADPRLLPLSKNKDIRVPESLARVKGGADGHYAQWVEACIAGYGKKELSSPFDIAGPLTEALLMANLAIRATDIQLKNDKGKASFPGRNIKLLWDNDKMRVTNFDAVNQYVQREYRKGW</sequence>
<gene>
    <name evidence="3" type="ORF">BFS30_08035</name>
</gene>
<evidence type="ECO:0000313" key="4">
    <source>
        <dbReference type="Proteomes" id="UP000094313"/>
    </source>
</evidence>
<proteinExistence type="predicted"/>
<dbReference type="PROSITE" id="PS51318">
    <property type="entry name" value="TAT"/>
    <property type="match status" value="1"/>
</dbReference>
<dbReference type="InterPro" id="IPR006311">
    <property type="entry name" value="TAT_signal"/>
</dbReference>
<accession>A0A1D7QEU2</accession>
<dbReference type="InterPro" id="IPR000683">
    <property type="entry name" value="Gfo/Idh/MocA-like_OxRdtase_N"/>
</dbReference>
<keyword evidence="4" id="KW-1185">Reference proteome</keyword>
<dbReference type="PANTHER" id="PTHR43818:SF10">
    <property type="entry name" value="NADH-DEPENDENT DEHYDROGENASE-RELATED"/>
    <property type="match status" value="1"/>
</dbReference>